<keyword evidence="8" id="KW-0966">Cell projection</keyword>
<dbReference type="NCBIfam" id="TIGR03824">
    <property type="entry name" value="FlgM_jcvi"/>
    <property type="match status" value="1"/>
</dbReference>
<keyword evidence="8" id="KW-0969">Cilium</keyword>
<evidence type="ECO:0000313" key="8">
    <source>
        <dbReference type="EMBL" id="PLX18724.1"/>
    </source>
</evidence>
<keyword evidence="6" id="KW-0804">Transcription</keyword>
<evidence type="ECO:0000256" key="6">
    <source>
        <dbReference type="ARBA" id="ARBA00023163"/>
    </source>
</evidence>
<evidence type="ECO:0000256" key="4">
    <source>
        <dbReference type="ARBA" id="ARBA00022795"/>
    </source>
</evidence>
<evidence type="ECO:0000256" key="2">
    <source>
        <dbReference type="ARBA" id="ARBA00017823"/>
    </source>
</evidence>
<evidence type="ECO:0000256" key="3">
    <source>
        <dbReference type="ARBA" id="ARBA00022491"/>
    </source>
</evidence>
<accession>A0A2N5ZJB8</accession>
<keyword evidence="5" id="KW-0805">Transcription regulation</keyword>
<gene>
    <name evidence="8" type="primary">flgM</name>
    <name evidence="8" type="ORF">C0601_03890</name>
</gene>
<dbReference type="SUPFAM" id="SSF101498">
    <property type="entry name" value="Anti-sigma factor FlgM"/>
    <property type="match status" value="1"/>
</dbReference>
<dbReference type="Pfam" id="PF04316">
    <property type="entry name" value="FlgM"/>
    <property type="match status" value="1"/>
</dbReference>
<keyword evidence="8" id="KW-0282">Flagellum</keyword>
<dbReference type="GO" id="GO:0045892">
    <property type="term" value="P:negative regulation of DNA-templated transcription"/>
    <property type="evidence" value="ECO:0007669"/>
    <property type="project" value="InterPro"/>
</dbReference>
<feature type="domain" description="Anti-sigma-28 factor FlgM C-terminal" evidence="7">
    <location>
        <begin position="49"/>
        <end position="100"/>
    </location>
</feature>
<name>A0A2N5ZJB8_MUIH1</name>
<dbReference type="InterPro" id="IPR007412">
    <property type="entry name" value="FlgM"/>
</dbReference>
<dbReference type="GO" id="GO:0044781">
    <property type="term" value="P:bacterial-type flagellum organization"/>
    <property type="evidence" value="ECO:0007669"/>
    <property type="project" value="UniProtKB-KW"/>
</dbReference>
<dbReference type="InterPro" id="IPR031316">
    <property type="entry name" value="FlgM_C"/>
</dbReference>
<comment type="similarity">
    <text evidence="1">Belongs to the FlgM family.</text>
</comment>
<proteinExistence type="inferred from homology"/>
<evidence type="ECO:0000256" key="5">
    <source>
        <dbReference type="ARBA" id="ARBA00023015"/>
    </source>
</evidence>
<dbReference type="Proteomes" id="UP000234857">
    <property type="component" value="Unassembled WGS sequence"/>
</dbReference>
<dbReference type="AlphaFoldDB" id="A0A2N5ZJB8"/>
<keyword evidence="4" id="KW-1005">Bacterial flagellum biogenesis</keyword>
<evidence type="ECO:0000313" key="9">
    <source>
        <dbReference type="Proteomes" id="UP000234857"/>
    </source>
</evidence>
<dbReference type="InterPro" id="IPR035890">
    <property type="entry name" value="Anti-sigma-28_factor_FlgM_sf"/>
</dbReference>
<evidence type="ECO:0000259" key="7">
    <source>
        <dbReference type="Pfam" id="PF04316"/>
    </source>
</evidence>
<comment type="caution">
    <text evidence="8">The sequence shown here is derived from an EMBL/GenBank/DDBJ whole genome shotgun (WGS) entry which is preliminary data.</text>
</comment>
<reference evidence="8 9" key="1">
    <citation type="submission" date="2017-11" db="EMBL/GenBank/DDBJ databases">
        <title>Genome-resolved metagenomics identifies genetic mobility, metabolic interactions, and unexpected diversity in perchlorate-reducing communities.</title>
        <authorList>
            <person name="Barnum T.P."/>
            <person name="Figueroa I.A."/>
            <person name="Carlstrom C.I."/>
            <person name="Lucas L.N."/>
            <person name="Engelbrektson A.L."/>
            <person name="Coates J.D."/>
        </authorList>
    </citation>
    <scope>NUCLEOTIDE SEQUENCE [LARGE SCALE GENOMIC DNA]</scope>
    <source>
        <strain evidence="8">BM706</strain>
    </source>
</reference>
<evidence type="ECO:0000256" key="1">
    <source>
        <dbReference type="ARBA" id="ARBA00005322"/>
    </source>
</evidence>
<keyword evidence="3" id="KW-0678">Repressor</keyword>
<organism evidence="8 9">
    <name type="scientific">Muiribacterium halophilum</name>
    <dbReference type="NCBI Taxonomy" id="2053465"/>
    <lineage>
        <taxon>Bacteria</taxon>
        <taxon>Candidatus Muiribacteriota</taxon>
        <taxon>Candidatus Muiribacteriia</taxon>
        <taxon>Candidatus Muiribacteriales</taxon>
        <taxon>Candidatus Muiribacteriaceae</taxon>
        <taxon>Candidatus Muiribacterium</taxon>
    </lineage>
</organism>
<sequence length="110" mass="12342">MDIKSIKAQQFINDIEKNKTKKANAAKFKKELDATKSNKADKLMKNEDVKLSAKSEEVKEAKKIVDNAPDVRWDVVNDIKAKIAAGTYKVDAEALAEKFINTGLYKNLVE</sequence>
<dbReference type="EMBL" id="PKTG01000053">
    <property type="protein sequence ID" value="PLX18724.1"/>
    <property type="molecule type" value="Genomic_DNA"/>
</dbReference>
<protein>
    <recommendedName>
        <fullName evidence="2">Negative regulator of flagellin synthesis</fullName>
    </recommendedName>
</protein>